<comment type="caution">
    <text evidence="1">The sequence shown here is derived from an EMBL/GenBank/DDBJ whole genome shotgun (WGS) entry which is preliminary data.</text>
</comment>
<evidence type="ECO:0000313" key="2">
    <source>
        <dbReference type="Proteomes" id="UP000019335"/>
    </source>
</evidence>
<accession>W7TCD5</accession>
<gene>
    <name evidence="1" type="ORF">Naga_100055g26</name>
</gene>
<reference evidence="1 2" key="1">
    <citation type="journal article" date="2014" name="Mol. Plant">
        <title>Chromosome Scale Genome Assembly and Transcriptome Profiling of Nannochloropsis gaditana in Nitrogen Depletion.</title>
        <authorList>
            <person name="Corteggiani Carpinelli E."/>
            <person name="Telatin A."/>
            <person name="Vitulo N."/>
            <person name="Forcato C."/>
            <person name="D'Angelo M."/>
            <person name="Schiavon R."/>
            <person name="Vezzi A."/>
            <person name="Giacometti G.M."/>
            <person name="Morosinotto T."/>
            <person name="Valle G."/>
        </authorList>
    </citation>
    <scope>NUCLEOTIDE SEQUENCE [LARGE SCALE GENOMIC DNA]</scope>
    <source>
        <strain evidence="1 2">B-31</strain>
    </source>
</reference>
<dbReference type="AlphaFoldDB" id="W7TCD5"/>
<organism evidence="1 2">
    <name type="scientific">Nannochloropsis gaditana</name>
    <dbReference type="NCBI Taxonomy" id="72520"/>
    <lineage>
        <taxon>Eukaryota</taxon>
        <taxon>Sar</taxon>
        <taxon>Stramenopiles</taxon>
        <taxon>Ochrophyta</taxon>
        <taxon>Eustigmatophyceae</taxon>
        <taxon>Eustigmatales</taxon>
        <taxon>Monodopsidaceae</taxon>
        <taxon>Nannochloropsis</taxon>
    </lineage>
</organism>
<protein>
    <submittedName>
        <fullName evidence="1">Uncharacterized protein</fullName>
    </submittedName>
</protein>
<sequence length="153" mass="17058">MLLEGAASSFKESRGSVFCANYCLAIEKKTLHLPALEVPWAARIERGRRASNSQPARVVVKQHLELGEVSCYELVGFPLSYNHDRKAEIESDLTSPVSLPGRGGGSRQDGTQNLERCHWSSLIFEQCARRSYLSASEFTTCHYKEGCNFNSTQ</sequence>
<proteinExistence type="predicted"/>
<evidence type="ECO:0000313" key="1">
    <source>
        <dbReference type="EMBL" id="EWM24665.1"/>
    </source>
</evidence>
<dbReference type="EMBL" id="AZIL01001175">
    <property type="protein sequence ID" value="EWM24665.1"/>
    <property type="molecule type" value="Genomic_DNA"/>
</dbReference>
<dbReference type="Proteomes" id="UP000019335">
    <property type="component" value="Chromosome 13"/>
</dbReference>
<name>W7TCD5_9STRA</name>
<keyword evidence="2" id="KW-1185">Reference proteome</keyword>